<comment type="caution">
    <text evidence="6">The sequence shown here is derived from an EMBL/GenBank/DDBJ whole genome shotgun (WGS) entry which is preliminary data.</text>
</comment>
<keyword evidence="7" id="KW-1185">Reference proteome</keyword>
<dbReference type="Gene3D" id="1.10.10.10">
    <property type="entry name" value="Winged helix-like DNA-binding domain superfamily/Winged helix DNA-binding domain"/>
    <property type="match status" value="1"/>
</dbReference>
<dbReference type="InterPro" id="IPR029016">
    <property type="entry name" value="GAF-like_dom_sf"/>
</dbReference>
<evidence type="ECO:0000256" key="1">
    <source>
        <dbReference type="ARBA" id="ARBA00023015"/>
    </source>
</evidence>
<keyword evidence="3" id="KW-0804">Transcription</keyword>
<dbReference type="InterPro" id="IPR036388">
    <property type="entry name" value="WH-like_DNA-bd_sf"/>
</dbReference>
<keyword evidence="2" id="KW-0238">DNA-binding</keyword>
<dbReference type="SUPFAM" id="SSF55781">
    <property type="entry name" value="GAF domain-like"/>
    <property type="match status" value="1"/>
</dbReference>
<dbReference type="PANTHER" id="PTHR30136:SF33">
    <property type="entry name" value="TRANSCRIPTIONAL REGULATORY PROTEIN"/>
    <property type="match status" value="1"/>
</dbReference>
<dbReference type="InterPro" id="IPR005471">
    <property type="entry name" value="Tscrpt_reg_IclR_N"/>
</dbReference>
<name>A0ABV8MVB2_9NEIS</name>
<accession>A0ABV8MVB2</accession>
<dbReference type="PROSITE" id="PS51077">
    <property type="entry name" value="HTH_ICLR"/>
    <property type="match status" value="1"/>
</dbReference>
<dbReference type="EMBL" id="JBHSBU010000001">
    <property type="protein sequence ID" value="MFC4161309.1"/>
    <property type="molecule type" value="Genomic_DNA"/>
</dbReference>
<evidence type="ECO:0000259" key="4">
    <source>
        <dbReference type="PROSITE" id="PS51077"/>
    </source>
</evidence>
<organism evidence="6 7">
    <name type="scientific">Chitinimonas lacunae</name>
    <dbReference type="NCBI Taxonomy" id="1963018"/>
    <lineage>
        <taxon>Bacteria</taxon>
        <taxon>Pseudomonadati</taxon>
        <taxon>Pseudomonadota</taxon>
        <taxon>Betaproteobacteria</taxon>
        <taxon>Neisseriales</taxon>
        <taxon>Chitinibacteraceae</taxon>
        <taxon>Chitinimonas</taxon>
    </lineage>
</organism>
<protein>
    <submittedName>
        <fullName evidence="6">IclR family transcriptional regulator</fullName>
    </submittedName>
</protein>
<dbReference type="InterPro" id="IPR036390">
    <property type="entry name" value="WH_DNA-bd_sf"/>
</dbReference>
<evidence type="ECO:0000313" key="7">
    <source>
        <dbReference type="Proteomes" id="UP001595791"/>
    </source>
</evidence>
<keyword evidence="1" id="KW-0805">Transcription regulation</keyword>
<feature type="domain" description="IclR-ED" evidence="5">
    <location>
        <begin position="79"/>
        <end position="260"/>
    </location>
</feature>
<dbReference type="PANTHER" id="PTHR30136">
    <property type="entry name" value="HELIX-TURN-HELIX TRANSCRIPTIONAL REGULATOR, ICLR FAMILY"/>
    <property type="match status" value="1"/>
</dbReference>
<dbReference type="InterPro" id="IPR050707">
    <property type="entry name" value="HTH_MetabolicPath_Reg"/>
</dbReference>
<dbReference type="Pfam" id="PF01614">
    <property type="entry name" value="IclR_C"/>
    <property type="match status" value="1"/>
</dbReference>
<dbReference type="Proteomes" id="UP001595791">
    <property type="component" value="Unassembled WGS sequence"/>
</dbReference>
<gene>
    <name evidence="6" type="ORF">ACFOW7_18375</name>
</gene>
<evidence type="ECO:0000256" key="2">
    <source>
        <dbReference type="ARBA" id="ARBA00023125"/>
    </source>
</evidence>
<evidence type="ECO:0000259" key="5">
    <source>
        <dbReference type="PROSITE" id="PS51078"/>
    </source>
</evidence>
<evidence type="ECO:0000256" key="3">
    <source>
        <dbReference type="ARBA" id="ARBA00023163"/>
    </source>
</evidence>
<feature type="domain" description="HTH iclR-type" evidence="4">
    <location>
        <begin position="16"/>
        <end position="78"/>
    </location>
</feature>
<dbReference type="SMART" id="SM00346">
    <property type="entry name" value="HTH_ICLR"/>
    <property type="match status" value="1"/>
</dbReference>
<proteinExistence type="predicted"/>
<dbReference type="InterPro" id="IPR014757">
    <property type="entry name" value="Tscrpt_reg_IclR_C"/>
</dbReference>
<dbReference type="RefSeq" id="WP_378167102.1">
    <property type="nucleotide sequence ID" value="NZ_JBHSBU010000001.1"/>
</dbReference>
<dbReference type="PROSITE" id="PS51078">
    <property type="entry name" value="ICLR_ED"/>
    <property type="match status" value="1"/>
</dbReference>
<sequence>MTDPLADQAASDRLFVTALARGLDVLRAFQAGERSLGNQELAQRTRLPKSTVSRLTHTLCKLGYLVQDVHSGRYQLGAAVLTLGYAALANLDIRDRAQPLMRALSDATGLSVTLGALHGTRIVYVEACRAPTRVGIRLDVGSSVPLAITAIGRAAYSALDEAARERLERQLALEHGAHWPRLREGLALARQQWLREGFCRSFGEFEADIYAVAVPLAARPGETPLALNCSGPAYRLSEAQWAEEIAPKLIALAQTLSASR</sequence>
<dbReference type="SUPFAM" id="SSF46785">
    <property type="entry name" value="Winged helix' DNA-binding domain"/>
    <property type="match status" value="1"/>
</dbReference>
<dbReference type="Pfam" id="PF09339">
    <property type="entry name" value="HTH_IclR"/>
    <property type="match status" value="1"/>
</dbReference>
<reference evidence="7" key="1">
    <citation type="journal article" date="2019" name="Int. J. Syst. Evol. Microbiol.">
        <title>The Global Catalogue of Microorganisms (GCM) 10K type strain sequencing project: providing services to taxonomists for standard genome sequencing and annotation.</title>
        <authorList>
            <consortium name="The Broad Institute Genomics Platform"/>
            <consortium name="The Broad Institute Genome Sequencing Center for Infectious Disease"/>
            <person name="Wu L."/>
            <person name="Ma J."/>
        </authorList>
    </citation>
    <scope>NUCLEOTIDE SEQUENCE [LARGE SCALE GENOMIC DNA]</scope>
    <source>
        <strain evidence="7">LMG 29894</strain>
    </source>
</reference>
<evidence type="ECO:0000313" key="6">
    <source>
        <dbReference type="EMBL" id="MFC4161309.1"/>
    </source>
</evidence>
<dbReference type="Gene3D" id="3.30.450.40">
    <property type="match status" value="1"/>
</dbReference>